<sequence>MKNMALITGATSGLGLAYAKEYGKKGYNLIITGRREDKIRANAVNIENTYHVKVKTVIVDLANEEGVNILLNEIRDDEIEVLINNAGFGLKPVFSEVSKEDRDGIMFLQMNTVVILTQHILKQMMVRNRGTIINISSDGAFAVMPRNILYSSTKLFILNFTEGLYMELIDTAIDVQVVCPGFIDSDFHESAGMNVIKKKKGFMKFMDPEEIVNLAMRDLKKGRVVSVPGLDAKIVRIMSNFLPRKMFYKIIIKFTRKRNVKLHR</sequence>
<gene>
    <name evidence="4" type="ORF">DS742_09505</name>
</gene>
<dbReference type="EMBL" id="QOHO01000026">
    <property type="protein sequence ID" value="RFZ79248.1"/>
    <property type="molecule type" value="Genomic_DNA"/>
</dbReference>
<dbReference type="RefSeq" id="WP_117416759.1">
    <property type="nucleotide sequence ID" value="NZ_QOHO01000026.1"/>
</dbReference>
<evidence type="ECO:0000256" key="2">
    <source>
        <dbReference type="ARBA" id="ARBA00023002"/>
    </source>
</evidence>
<accession>A0A3E2NDZ6</accession>
<dbReference type="PANTHER" id="PTHR43086:SF2">
    <property type="entry name" value="HYDROXYSTEROID DEHYDROGENASE-LIKE PROTEIN 1"/>
    <property type="match status" value="1"/>
</dbReference>
<reference evidence="4 5" key="1">
    <citation type="submission" date="2018-07" db="EMBL/GenBank/DDBJ databases">
        <title>New species, Clostridium PI-S10-A1B.</title>
        <authorList>
            <person name="Krishna G."/>
            <person name="Summeta K."/>
            <person name="Shikha S."/>
            <person name="Prabhu P.B."/>
            <person name="Suresh K."/>
        </authorList>
    </citation>
    <scope>NUCLEOTIDE SEQUENCE [LARGE SCALE GENOMIC DNA]</scope>
    <source>
        <strain evidence="4 5">PI-S10-A1B</strain>
    </source>
</reference>
<dbReference type="PANTHER" id="PTHR43086">
    <property type="entry name" value="VERY-LONG-CHAIN 3-OXOOACYL-COA REDUCTASE"/>
    <property type="match status" value="1"/>
</dbReference>
<name>A0A3E2NDZ6_9FIRM</name>
<evidence type="ECO:0000313" key="5">
    <source>
        <dbReference type="Proteomes" id="UP000260680"/>
    </source>
</evidence>
<dbReference type="Proteomes" id="UP000260680">
    <property type="component" value="Unassembled WGS sequence"/>
</dbReference>
<dbReference type="PRINTS" id="PR00080">
    <property type="entry name" value="SDRFAMILY"/>
</dbReference>
<dbReference type="InterPro" id="IPR036291">
    <property type="entry name" value="NAD(P)-bd_dom_sf"/>
</dbReference>
<evidence type="ECO:0000256" key="1">
    <source>
        <dbReference type="ARBA" id="ARBA00022857"/>
    </source>
</evidence>
<comment type="similarity">
    <text evidence="3">Belongs to the short-chain dehydrogenases/reductases (SDR) family.</text>
</comment>
<comment type="caution">
    <text evidence="4">The sequence shown here is derived from an EMBL/GenBank/DDBJ whole genome shotgun (WGS) entry which is preliminary data.</text>
</comment>
<dbReference type="OrthoDB" id="9808814at2"/>
<evidence type="ECO:0000313" key="4">
    <source>
        <dbReference type="EMBL" id="RFZ79248.1"/>
    </source>
</evidence>
<protein>
    <submittedName>
        <fullName evidence="4">SDR family NAD(P)-dependent oxidoreductase</fullName>
    </submittedName>
</protein>
<dbReference type="Gene3D" id="3.40.50.720">
    <property type="entry name" value="NAD(P)-binding Rossmann-like Domain"/>
    <property type="match status" value="1"/>
</dbReference>
<dbReference type="AlphaFoldDB" id="A0A3E2NDZ6"/>
<keyword evidence="2" id="KW-0560">Oxidoreductase</keyword>
<dbReference type="GO" id="GO:0016491">
    <property type="term" value="F:oxidoreductase activity"/>
    <property type="evidence" value="ECO:0007669"/>
    <property type="project" value="UniProtKB-KW"/>
</dbReference>
<evidence type="ECO:0000256" key="3">
    <source>
        <dbReference type="RuleBase" id="RU000363"/>
    </source>
</evidence>
<dbReference type="GO" id="GO:0030497">
    <property type="term" value="P:fatty acid elongation"/>
    <property type="evidence" value="ECO:0007669"/>
    <property type="project" value="TreeGrafter"/>
</dbReference>
<dbReference type="PRINTS" id="PR00081">
    <property type="entry name" value="GDHRDH"/>
</dbReference>
<organism evidence="4 5">
    <name type="scientific">Lacrimispora amygdalina</name>
    <dbReference type="NCBI Taxonomy" id="253257"/>
    <lineage>
        <taxon>Bacteria</taxon>
        <taxon>Bacillati</taxon>
        <taxon>Bacillota</taxon>
        <taxon>Clostridia</taxon>
        <taxon>Lachnospirales</taxon>
        <taxon>Lachnospiraceae</taxon>
        <taxon>Lacrimispora</taxon>
    </lineage>
</organism>
<proteinExistence type="inferred from homology"/>
<dbReference type="InterPro" id="IPR002347">
    <property type="entry name" value="SDR_fam"/>
</dbReference>
<dbReference type="SUPFAM" id="SSF51735">
    <property type="entry name" value="NAD(P)-binding Rossmann-fold domains"/>
    <property type="match status" value="1"/>
</dbReference>
<keyword evidence="1" id="KW-0521">NADP</keyword>
<dbReference type="Pfam" id="PF00106">
    <property type="entry name" value="adh_short"/>
    <property type="match status" value="1"/>
</dbReference>
<dbReference type="PIRSF" id="PIRSF000126">
    <property type="entry name" value="11-beta-HSD1"/>
    <property type="match status" value="1"/>
</dbReference>